<protein>
    <submittedName>
        <fullName evidence="2">Uncharacterized protein</fullName>
    </submittedName>
</protein>
<evidence type="ECO:0000313" key="3">
    <source>
        <dbReference type="Proteomes" id="UP001063166"/>
    </source>
</evidence>
<gene>
    <name evidence="2" type="ORF">LshimejAT787_0311510</name>
</gene>
<name>A0A9P3UJD7_LYOSH</name>
<keyword evidence="3" id="KW-1185">Reference proteome</keyword>
<comment type="caution">
    <text evidence="2">The sequence shown here is derived from an EMBL/GenBank/DDBJ whole genome shotgun (WGS) entry which is preliminary data.</text>
</comment>
<evidence type="ECO:0000256" key="1">
    <source>
        <dbReference type="SAM" id="MobiDB-lite"/>
    </source>
</evidence>
<feature type="compositionally biased region" description="Polar residues" evidence="1">
    <location>
        <begin position="91"/>
        <end position="102"/>
    </location>
</feature>
<dbReference type="AlphaFoldDB" id="A0A9P3UJD7"/>
<proteinExistence type="predicted"/>
<accession>A0A9P3UJD7</accession>
<dbReference type="EMBL" id="BRPK01000003">
    <property type="protein sequence ID" value="GLB36864.1"/>
    <property type="molecule type" value="Genomic_DNA"/>
</dbReference>
<evidence type="ECO:0000313" key="2">
    <source>
        <dbReference type="EMBL" id="GLB36864.1"/>
    </source>
</evidence>
<sequence>MWEDLISTQKSVIQRNHKKRQTRHAHQPVKKAIFDHDRRGQPINQDADADAFENRQTRNISNSQSCSRALNKGNGETEKRCFDGYMRSRSRPQALSMPTTFV</sequence>
<dbReference type="Proteomes" id="UP001063166">
    <property type="component" value="Unassembled WGS sequence"/>
</dbReference>
<feature type="region of interest" description="Disordered" evidence="1">
    <location>
        <begin position="13"/>
        <end position="102"/>
    </location>
</feature>
<organism evidence="2 3">
    <name type="scientific">Lyophyllum shimeji</name>
    <name type="common">Hon-shimeji</name>
    <name type="synonym">Tricholoma shimeji</name>
    <dbReference type="NCBI Taxonomy" id="47721"/>
    <lineage>
        <taxon>Eukaryota</taxon>
        <taxon>Fungi</taxon>
        <taxon>Dikarya</taxon>
        <taxon>Basidiomycota</taxon>
        <taxon>Agaricomycotina</taxon>
        <taxon>Agaricomycetes</taxon>
        <taxon>Agaricomycetidae</taxon>
        <taxon>Agaricales</taxon>
        <taxon>Tricholomatineae</taxon>
        <taxon>Lyophyllaceae</taxon>
        <taxon>Lyophyllum</taxon>
    </lineage>
</organism>
<feature type="compositionally biased region" description="Basic residues" evidence="1">
    <location>
        <begin position="15"/>
        <end position="29"/>
    </location>
</feature>
<feature type="compositionally biased region" description="Polar residues" evidence="1">
    <location>
        <begin position="57"/>
        <end position="68"/>
    </location>
</feature>
<reference evidence="2" key="1">
    <citation type="submission" date="2022-07" db="EMBL/GenBank/DDBJ databases">
        <title>The genome of Lyophyllum shimeji provides insight into the initial evolution of ectomycorrhizal fungal genome.</title>
        <authorList>
            <person name="Kobayashi Y."/>
            <person name="Shibata T."/>
            <person name="Hirakawa H."/>
            <person name="Shigenobu S."/>
            <person name="Nishiyama T."/>
            <person name="Yamada A."/>
            <person name="Hasebe M."/>
            <person name="Kawaguchi M."/>
        </authorList>
    </citation>
    <scope>NUCLEOTIDE SEQUENCE</scope>
    <source>
        <strain evidence="2">AT787</strain>
    </source>
</reference>